<proteinExistence type="predicted"/>
<evidence type="ECO:0000256" key="1">
    <source>
        <dbReference type="SAM" id="Phobius"/>
    </source>
</evidence>
<feature type="transmembrane region" description="Helical" evidence="1">
    <location>
        <begin position="231"/>
        <end position="250"/>
    </location>
</feature>
<name>A0A942I3H5_9HYPH</name>
<accession>A0A942I3H5</accession>
<dbReference type="EMBL" id="JAGWCR010000013">
    <property type="protein sequence ID" value="MBS3651302.1"/>
    <property type="molecule type" value="Genomic_DNA"/>
</dbReference>
<comment type="caution">
    <text evidence="2">The sequence shown here is derived from an EMBL/GenBank/DDBJ whole genome shotgun (WGS) entry which is preliminary data.</text>
</comment>
<evidence type="ECO:0000313" key="2">
    <source>
        <dbReference type="EMBL" id="MBS3651302.1"/>
    </source>
</evidence>
<gene>
    <name evidence="2" type="ORF">KEU06_22060</name>
</gene>
<dbReference type="RefSeq" id="WP_188256866.1">
    <property type="nucleotide sequence ID" value="NZ_JABVCF010000013.1"/>
</dbReference>
<feature type="transmembrane region" description="Helical" evidence="1">
    <location>
        <begin position="141"/>
        <end position="165"/>
    </location>
</feature>
<keyword evidence="1" id="KW-0472">Membrane</keyword>
<feature type="transmembrane region" description="Helical" evidence="1">
    <location>
        <begin position="345"/>
        <end position="362"/>
    </location>
</feature>
<keyword evidence="1" id="KW-0812">Transmembrane</keyword>
<feature type="transmembrane region" description="Helical" evidence="1">
    <location>
        <begin position="310"/>
        <end position="333"/>
    </location>
</feature>
<protein>
    <submittedName>
        <fullName evidence="2">Tail fiber protein</fullName>
    </submittedName>
</protein>
<keyword evidence="3" id="KW-1185">Reference proteome</keyword>
<organism evidence="2 3">
    <name type="scientific">Pseudaminobacter soli</name>
    <name type="common">ex Zhang et al. 2022</name>
    <dbReference type="NCBI Taxonomy" id="2831468"/>
    <lineage>
        <taxon>Bacteria</taxon>
        <taxon>Pseudomonadati</taxon>
        <taxon>Pseudomonadota</taxon>
        <taxon>Alphaproteobacteria</taxon>
        <taxon>Hyphomicrobiales</taxon>
        <taxon>Phyllobacteriaceae</taxon>
        <taxon>Pseudaminobacter</taxon>
    </lineage>
</organism>
<keyword evidence="1" id="KW-1133">Transmembrane helix</keyword>
<dbReference type="AlphaFoldDB" id="A0A942I3H5"/>
<evidence type="ECO:0000313" key="3">
    <source>
        <dbReference type="Proteomes" id="UP000680348"/>
    </source>
</evidence>
<dbReference type="Proteomes" id="UP000680348">
    <property type="component" value="Unassembled WGS sequence"/>
</dbReference>
<feature type="transmembrane region" description="Helical" evidence="1">
    <location>
        <begin position="185"/>
        <end position="210"/>
    </location>
</feature>
<feature type="transmembrane region" description="Helical" evidence="1">
    <location>
        <begin position="33"/>
        <end position="52"/>
    </location>
</feature>
<reference evidence="2" key="1">
    <citation type="submission" date="2021-04" db="EMBL/GenBank/DDBJ databases">
        <title>Pseudaminobacter soli sp. nov., isolated from paddy soil contaminated by heavy metals.</title>
        <authorList>
            <person name="Zhang K."/>
        </authorList>
    </citation>
    <scope>NUCLEOTIDE SEQUENCE</scope>
    <source>
        <strain evidence="2">19-2017</strain>
    </source>
</reference>
<feature type="transmembrane region" description="Helical" evidence="1">
    <location>
        <begin position="368"/>
        <end position="385"/>
    </location>
</feature>
<sequence>MIKGERAPIAWALDTGIGRGLAQAVVNRRLLDWLGGVFFAFVCLFIAAYALVKPDYNWDMVAYVATALEDRYQDSADLHAATWKVISESAPEAQLYEIQYGNPYNKHQWENPADFQSQLSMYRVKVGYVWLMRAMEPVVGLANAAILLSVIPSLLVGALMLYWLARENALQAGFILAPLLMLADQAQMTSAVVPDMLLSLVSLAALYAFVRGREALACVLLFASVFVRPDNLILIFALLLTAVIFGWRVLPMLATFLASLLACVAISKYGGHPGWWAHFYFSCVKIQNSMAGFQPDFSPVAMLQGYMRGVVVSLIHNDWAALLALFVAGWALLNRYGRAVSSRQNALLFALVIGTIGKFASFPLPDDRFYHVFILGMAVLLVTIWKPRFDAAFSVNIIRSK</sequence>